<accession>A0A2P5HXG9</accession>
<dbReference type="OrthoDB" id="809632at2759"/>
<dbReference type="InterPro" id="IPR041694">
    <property type="entry name" value="ADH_N_2"/>
</dbReference>
<keyword evidence="1" id="KW-0560">Oxidoreductase</keyword>
<dbReference type="Gene3D" id="3.40.50.720">
    <property type="entry name" value="NAD(P)-binding Rossmann-like Domain"/>
    <property type="match status" value="1"/>
</dbReference>
<evidence type="ECO:0000313" key="6">
    <source>
        <dbReference type="Proteomes" id="UP000094444"/>
    </source>
</evidence>
<dbReference type="Pfam" id="PF00107">
    <property type="entry name" value="ADH_zinc_N"/>
    <property type="match status" value="1"/>
</dbReference>
<dbReference type="InterPro" id="IPR045010">
    <property type="entry name" value="MDR_fam"/>
</dbReference>
<evidence type="ECO:0000256" key="1">
    <source>
        <dbReference type="ARBA" id="ARBA00023002"/>
    </source>
</evidence>
<dbReference type="InParanoid" id="A0A2P5HXG9"/>
<evidence type="ECO:0000313" key="5">
    <source>
        <dbReference type="EMBL" id="POS74953.1"/>
    </source>
</evidence>
<dbReference type="InterPro" id="IPR013149">
    <property type="entry name" value="ADH-like_C"/>
</dbReference>
<dbReference type="PANTHER" id="PTHR43205">
    <property type="entry name" value="PROSTAGLANDIN REDUCTASE"/>
    <property type="match status" value="1"/>
</dbReference>
<evidence type="ECO:0000256" key="2">
    <source>
        <dbReference type="ARBA" id="ARBA00069006"/>
    </source>
</evidence>
<dbReference type="CDD" id="cd05288">
    <property type="entry name" value="PGDH"/>
    <property type="match status" value="1"/>
</dbReference>
<dbReference type="Pfam" id="PF16884">
    <property type="entry name" value="ADH_N_2"/>
    <property type="match status" value="1"/>
</dbReference>
<proteinExistence type="predicted"/>
<dbReference type="SMART" id="SM00829">
    <property type="entry name" value="PKS_ER"/>
    <property type="match status" value="1"/>
</dbReference>
<organism evidence="5 6">
    <name type="scientific">Diaporthe helianthi</name>
    <dbReference type="NCBI Taxonomy" id="158607"/>
    <lineage>
        <taxon>Eukaryota</taxon>
        <taxon>Fungi</taxon>
        <taxon>Dikarya</taxon>
        <taxon>Ascomycota</taxon>
        <taxon>Pezizomycotina</taxon>
        <taxon>Sordariomycetes</taxon>
        <taxon>Sordariomycetidae</taxon>
        <taxon>Diaporthales</taxon>
        <taxon>Diaporthaceae</taxon>
        <taxon>Diaporthe</taxon>
    </lineage>
</organism>
<sequence>MVKTQQWLVNAHPDGLPTYSGPNPNFKKTEKDLPELKADQILVKLKYFSNDPAQRGWIDKYEDESRLYVPPVHIGDVMRSTAIAEVVESQSDKFKKGDLVSGVASWTEYAVLDAKAVQLCRPLPGDAPVTHYLGALGITGLTAYIGLLGVAEATKDDIVLVSGAAGATGSMVVQIAKKILGCKRVIGIAGGQKKCDWVKKLGADECIDYKTSDFEQQLIKATPQYPNVYFDNVGGDILDLVLTRMARNGRVAACGAISQYNAKEGDGGDRLKNWFQVISMRLHIRGFILLDYPEQMREGLKVLIKALEEGKLDITEGEHVVETEFDDVPATWLQLFQGANTGKLVTKLI</sequence>
<dbReference type="SUPFAM" id="SSF50129">
    <property type="entry name" value="GroES-like"/>
    <property type="match status" value="1"/>
</dbReference>
<dbReference type="Proteomes" id="UP000094444">
    <property type="component" value="Unassembled WGS sequence"/>
</dbReference>
<name>A0A2P5HXG9_DIAHE</name>
<comment type="caution">
    <text evidence="5">The sequence shown here is derived from an EMBL/GenBank/DDBJ whole genome shotgun (WGS) entry which is preliminary data.</text>
</comment>
<dbReference type="GO" id="GO:0016628">
    <property type="term" value="F:oxidoreductase activity, acting on the CH-CH group of donors, NAD or NADP as acceptor"/>
    <property type="evidence" value="ECO:0007669"/>
    <property type="project" value="InterPro"/>
</dbReference>
<reference evidence="5" key="1">
    <citation type="submission" date="2017-09" db="EMBL/GenBank/DDBJ databases">
        <title>Polyketide synthases of a Diaporthe helianthi virulent isolate.</title>
        <authorList>
            <person name="Baroncelli R."/>
        </authorList>
    </citation>
    <scope>NUCLEOTIDE SEQUENCE [LARGE SCALE GENOMIC DNA]</scope>
    <source>
        <strain evidence="5">7/96</strain>
    </source>
</reference>
<evidence type="ECO:0000256" key="3">
    <source>
        <dbReference type="ARBA" id="ARBA00083301"/>
    </source>
</evidence>
<keyword evidence="6" id="KW-1185">Reference proteome</keyword>
<dbReference type="EMBL" id="MAVT02000553">
    <property type="protein sequence ID" value="POS74953.1"/>
    <property type="molecule type" value="Genomic_DNA"/>
</dbReference>
<dbReference type="InterPro" id="IPR036291">
    <property type="entry name" value="NAD(P)-bd_dom_sf"/>
</dbReference>
<dbReference type="AlphaFoldDB" id="A0A2P5HXG9"/>
<protein>
    <recommendedName>
        <fullName evidence="2">Dehydrogenase FUB6</fullName>
    </recommendedName>
    <alternativeName>
        <fullName evidence="3">Fusaric acid biosynthesis protein 6</fullName>
    </alternativeName>
</protein>
<dbReference type="FunFam" id="3.40.50.720:FF:000121">
    <property type="entry name" value="Prostaglandin reductase 2"/>
    <property type="match status" value="1"/>
</dbReference>
<evidence type="ECO:0000259" key="4">
    <source>
        <dbReference type="SMART" id="SM00829"/>
    </source>
</evidence>
<dbReference type="PANTHER" id="PTHR43205:SF19">
    <property type="entry name" value="ENOYL REDUCTASE (ER) DOMAIN-CONTAINING PROTEIN"/>
    <property type="match status" value="1"/>
</dbReference>
<dbReference type="SUPFAM" id="SSF51735">
    <property type="entry name" value="NAD(P)-binding Rossmann-fold domains"/>
    <property type="match status" value="1"/>
</dbReference>
<dbReference type="FunCoup" id="A0A2P5HXG9">
    <property type="interactions" value="366"/>
</dbReference>
<dbReference type="InterPro" id="IPR020843">
    <property type="entry name" value="ER"/>
</dbReference>
<dbReference type="Gene3D" id="3.90.180.10">
    <property type="entry name" value="Medium-chain alcohol dehydrogenases, catalytic domain"/>
    <property type="match status" value="1"/>
</dbReference>
<dbReference type="InterPro" id="IPR011032">
    <property type="entry name" value="GroES-like_sf"/>
</dbReference>
<feature type="domain" description="Enoyl reductase (ER)" evidence="4">
    <location>
        <begin position="21"/>
        <end position="346"/>
    </location>
</feature>
<gene>
    <name evidence="5" type="ORF">DHEL01_v206649</name>
</gene>